<protein>
    <submittedName>
        <fullName evidence="1">Uncharacterized protein</fullName>
    </submittedName>
</protein>
<comment type="caution">
    <text evidence="1">The sequence shown here is derived from an EMBL/GenBank/DDBJ whole genome shotgun (WGS) entry which is preliminary data.</text>
</comment>
<proteinExistence type="predicted"/>
<dbReference type="AlphaFoldDB" id="A0A4T0FK65"/>
<reference evidence="1 2" key="1">
    <citation type="submission" date="2019-03" db="EMBL/GenBank/DDBJ databases">
        <title>Sequencing 23 genomes of Wallemia ichthyophaga.</title>
        <authorList>
            <person name="Gostincar C."/>
        </authorList>
    </citation>
    <scope>NUCLEOTIDE SEQUENCE [LARGE SCALE GENOMIC DNA]</scope>
    <source>
        <strain evidence="1 2">EXF-5753</strain>
    </source>
</reference>
<evidence type="ECO:0000313" key="2">
    <source>
        <dbReference type="Proteomes" id="UP000310189"/>
    </source>
</evidence>
<dbReference type="EMBL" id="SPNW01000032">
    <property type="protein sequence ID" value="TIA88927.1"/>
    <property type="molecule type" value="Genomic_DNA"/>
</dbReference>
<keyword evidence="2" id="KW-1185">Reference proteome</keyword>
<gene>
    <name evidence="1" type="ORF">E3P99_02307</name>
</gene>
<sequence length="174" mass="19992">MTHLKHKILKQLQQSNAITKRHSLRIEPVNPSTPLPKLSNKSHLITLQDGSKAVAHSQWLWYSHAQVPPQFSQASASQSNVLPPHNSMRLEKKEAHAERVQFNRENREVEKVAPAKQLLDGFSVPRELHSAQRDSLSRQKQHDKVIKNLKFWQKQAEKVHIAEEAFSRGQQSAR</sequence>
<name>A0A4T0FK65_9BASI</name>
<dbReference type="Proteomes" id="UP000310189">
    <property type="component" value="Unassembled WGS sequence"/>
</dbReference>
<organism evidence="1 2">
    <name type="scientific">Wallemia hederae</name>
    <dbReference type="NCBI Taxonomy" id="1540922"/>
    <lineage>
        <taxon>Eukaryota</taxon>
        <taxon>Fungi</taxon>
        <taxon>Dikarya</taxon>
        <taxon>Basidiomycota</taxon>
        <taxon>Wallemiomycotina</taxon>
        <taxon>Wallemiomycetes</taxon>
        <taxon>Wallemiales</taxon>
        <taxon>Wallemiaceae</taxon>
        <taxon>Wallemia</taxon>
    </lineage>
</organism>
<evidence type="ECO:0000313" key="1">
    <source>
        <dbReference type="EMBL" id="TIA88927.1"/>
    </source>
</evidence>
<accession>A0A4T0FK65</accession>
<dbReference type="OrthoDB" id="3360232at2759"/>